<dbReference type="EMBL" id="KB468053">
    <property type="protein sequence ID" value="PCH40275.1"/>
    <property type="molecule type" value="Genomic_DNA"/>
</dbReference>
<accession>A0A2H3JFE7</accession>
<keyword evidence="2" id="KW-1185">Reference proteome</keyword>
<dbReference type="PANTHER" id="PTHR39214">
    <property type="entry name" value="MICROBODY (PEROXISOME) BIOGENESIS PROTEIN PEROXIN 8 (EUROFUNG)"/>
    <property type="match status" value="1"/>
</dbReference>
<name>A0A2H3JFE7_WOLCO</name>
<dbReference type="OrthoDB" id="2357318at2759"/>
<dbReference type="AlphaFoldDB" id="A0A2H3JFE7"/>
<proteinExistence type="predicted"/>
<dbReference type="STRING" id="742152.A0A2H3JFE7"/>
<dbReference type="Proteomes" id="UP000218811">
    <property type="component" value="Unassembled WGS sequence"/>
</dbReference>
<dbReference type="OMA" id="LMVQWRQ"/>
<sequence>MADRGYYHLLSQLYRPISSLSWTTIQASIAHYLAHLSQSPTPLAGSVISSPLLQPFSHTKLEAICAAFRQAVHLKVKLLQEERGSVFARSLHYRLEAWLRDILQGFQGGHPTLKLICCGGLLLGLEDLGSEVHARNRSIRRRVEEEVILALAETIDTYSYVQFPADWAKDFKAESEDGQEPLALSLLLSSRFIPLVSSSRLETLPLPILSDLYNSTIESAFQGGAFLSSAPSTSTNKDNQVSLGTDTPYAVSINSLTSSRFITSMATLSKCCARILSVLAGSRPLQGWLAMSQTVVMLQRVARAVEAGWVLNPLSGITDEEAIAPDSRELATQTWAILKTQLFTTVMIAQSILSSVLFVPQPMTKKSVKSAHSHSSSPATDPSTFTLAADILRTLSYLAFVIQQFGGVATTGPASFPELKRVFYTALDVLSASAPSCESYVDELIGSMSSLGHAPATFVQTKTAYAFVCTEQLISVLPERQIQHVIFPMCLAHLNDSIHRETYESAHSVMLAVFASHAQKSSQKSSEQHNPTPEDTTAPAFATRLVPFYARCLIENSGEGKLSALQLSMAYAALVRSAGAVETPDAPHSEAQGEGDVLAWFCIDALLDAIREVGGSTTSTGVDEHLHKLHLALVATVSAVSMTLLRKVLDECEGIITGVAEDGTRKELVQALFKEISGNVGDAEKEFCMRWWYDHRDALAGRVASAQAGDLPEHFVVRL</sequence>
<gene>
    <name evidence="1" type="ORF">WOLCODRAFT_162231</name>
</gene>
<dbReference type="PANTHER" id="PTHR39214:SF1">
    <property type="entry name" value="MICROBODY (PEROXISOME) BIOGENESIS PROTEIN PEROXIN 8 (EUROFUNG)"/>
    <property type="match status" value="1"/>
</dbReference>
<evidence type="ECO:0000313" key="2">
    <source>
        <dbReference type="Proteomes" id="UP000218811"/>
    </source>
</evidence>
<dbReference type="InterPro" id="IPR055334">
    <property type="entry name" value="PEX8-like"/>
</dbReference>
<protein>
    <submittedName>
        <fullName evidence="1">Uncharacterized protein</fullName>
    </submittedName>
</protein>
<evidence type="ECO:0000313" key="1">
    <source>
        <dbReference type="EMBL" id="PCH40275.1"/>
    </source>
</evidence>
<organism evidence="1 2">
    <name type="scientific">Wolfiporia cocos (strain MD-104)</name>
    <name type="common">Brown rot fungus</name>
    <dbReference type="NCBI Taxonomy" id="742152"/>
    <lineage>
        <taxon>Eukaryota</taxon>
        <taxon>Fungi</taxon>
        <taxon>Dikarya</taxon>
        <taxon>Basidiomycota</taxon>
        <taxon>Agaricomycotina</taxon>
        <taxon>Agaricomycetes</taxon>
        <taxon>Polyporales</taxon>
        <taxon>Phaeolaceae</taxon>
        <taxon>Wolfiporia</taxon>
    </lineage>
</organism>
<reference evidence="1 2" key="1">
    <citation type="journal article" date="2012" name="Science">
        <title>The Paleozoic origin of enzymatic lignin decomposition reconstructed from 31 fungal genomes.</title>
        <authorList>
            <person name="Floudas D."/>
            <person name="Binder M."/>
            <person name="Riley R."/>
            <person name="Barry K."/>
            <person name="Blanchette R.A."/>
            <person name="Henrissat B."/>
            <person name="Martinez A.T."/>
            <person name="Otillar R."/>
            <person name="Spatafora J.W."/>
            <person name="Yadav J.S."/>
            <person name="Aerts A."/>
            <person name="Benoit I."/>
            <person name="Boyd A."/>
            <person name="Carlson A."/>
            <person name="Copeland A."/>
            <person name="Coutinho P.M."/>
            <person name="de Vries R.P."/>
            <person name="Ferreira P."/>
            <person name="Findley K."/>
            <person name="Foster B."/>
            <person name="Gaskell J."/>
            <person name="Glotzer D."/>
            <person name="Gorecki P."/>
            <person name="Heitman J."/>
            <person name="Hesse C."/>
            <person name="Hori C."/>
            <person name="Igarashi K."/>
            <person name="Jurgens J.A."/>
            <person name="Kallen N."/>
            <person name="Kersten P."/>
            <person name="Kohler A."/>
            <person name="Kuees U."/>
            <person name="Kumar T.K.A."/>
            <person name="Kuo A."/>
            <person name="LaButti K."/>
            <person name="Larrondo L.F."/>
            <person name="Lindquist E."/>
            <person name="Ling A."/>
            <person name="Lombard V."/>
            <person name="Lucas S."/>
            <person name="Lundell T."/>
            <person name="Martin R."/>
            <person name="McLaughlin D.J."/>
            <person name="Morgenstern I."/>
            <person name="Morin E."/>
            <person name="Murat C."/>
            <person name="Nagy L.G."/>
            <person name="Nolan M."/>
            <person name="Ohm R.A."/>
            <person name="Patyshakuliyeva A."/>
            <person name="Rokas A."/>
            <person name="Ruiz-Duenas F.J."/>
            <person name="Sabat G."/>
            <person name="Salamov A."/>
            <person name="Samejima M."/>
            <person name="Schmutz J."/>
            <person name="Slot J.C."/>
            <person name="St John F."/>
            <person name="Stenlid J."/>
            <person name="Sun H."/>
            <person name="Sun S."/>
            <person name="Syed K."/>
            <person name="Tsang A."/>
            <person name="Wiebenga A."/>
            <person name="Young D."/>
            <person name="Pisabarro A."/>
            <person name="Eastwood D.C."/>
            <person name="Martin F."/>
            <person name="Cullen D."/>
            <person name="Grigoriev I.V."/>
            <person name="Hibbett D.S."/>
        </authorList>
    </citation>
    <scope>NUCLEOTIDE SEQUENCE [LARGE SCALE GENOMIC DNA]</scope>
    <source>
        <strain evidence="1 2">MD-104</strain>
    </source>
</reference>